<evidence type="ECO:0000313" key="2">
    <source>
        <dbReference type="EMBL" id="MBB4141662.1"/>
    </source>
</evidence>
<dbReference type="AlphaFoldDB" id="A0A7W6LCI3"/>
<dbReference type="Pfam" id="PF01575">
    <property type="entry name" value="MaoC_dehydratas"/>
    <property type="match status" value="1"/>
</dbReference>
<dbReference type="EMBL" id="JACIEC010000001">
    <property type="protein sequence ID" value="MBB4141662.1"/>
    <property type="molecule type" value="Genomic_DNA"/>
</dbReference>
<dbReference type="PANTHER" id="PTHR43664">
    <property type="entry name" value="MONOAMINE OXIDASE-RELATED"/>
    <property type="match status" value="1"/>
</dbReference>
<comment type="caution">
    <text evidence="2">The sequence shown here is derived from an EMBL/GenBank/DDBJ whole genome shotgun (WGS) entry which is preliminary data.</text>
</comment>
<dbReference type="CDD" id="cd03454">
    <property type="entry name" value="YdeM"/>
    <property type="match status" value="1"/>
</dbReference>
<dbReference type="InterPro" id="IPR052342">
    <property type="entry name" value="MCH/BMMD"/>
</dbReference>
<gene>
    <name evidence="2" type="ORF">GGQ72_000161</name>
</gene>
<feature type="domain" description="MaoC-like" evidence="1">
    <location>
        <begin position="21"/>
        <end position="115"/>
    </location>
</feature>
<keyword evidence="3" id="KW-1185">Reference proteome</keyword>
<reference evidence="2 3" key="1">
    <citation type="submission" date="2020-08" db="EMBL/GenBank/DDBJ databases">
        <title>Genomic Encyclopedia of Type Strains, Phase IV (KMG-IV): sequencing the most valuable type-strain genomes for metagenomic binning, comparative biology and taxonomic classification.</title>
        <authorList>
            <person name="Goeker M."/>
        </authorList>
    </citation>
    <scope>NUCLEOTIDE SEQUENCE [LARGE SCALE GENOMIC DNA]</scope>
    <source>
        <strain evidence="2 3">DSM 29514</strain>
    </source>
</reference>
<organism evidence="2 3">
    <name type="scientific">Rhizobium rhizoryzae</name>
    <dbReference type="NCBI Taxonomy" id="451876"/>
    <lineage>
        <taxon>Bacteria</taxon>
        <taxon>Pseudomonadati</taxon>
        <taxon>Pseudomonadota</taxon>
        <taxon>Alphaproteobacteria</taxon>
        <taxon>Hyphomicrobiales</taxon>
        <taxon>Rhizobiaceae</taxon>
        <taxon>Rhizobium/Agrobacterium group</taxon>
        <taxon>Rhizobium</taxon>
    </lineage>
</organism>
<dbReference type="SUPFAM" id="SSF54637">
    <property type="entry name" value="Thioesterase/thiol ester dehydrase-isomerase"/>
    <property type="match status" value="1"/>
</dbReference>
<dbReference type="Proteomes" id="UP000519897">
    <property type="component" value="Unassembled WGS sequence"/>
</dbReference>
<dbReference type="RefSeq" id="WP_062554738.1">
    <property type="nucleotide sequence ID" value="NZ_CP049250.1"/>
</dbReference>
<evidence type="ECO:0000313" key="3">
    <source>
        <dbReference type="Proteomes" id="UP000519897"/>
    </source>
</evidence>
<dbReference type="InterPro" id="IPR029069">
    <property type="entry name" value="HotDog_dom_sf"/>
</dbReference>
<dbReference type="PANTHER" id="PTHR43664:SF1">
    <property type="entry name" value="BETA-METHYLMALYL-COA DEHYDRATASE"/>
    <property type="match status" value="1"/>
</dbReference>
<protein>
    <submittedName>
        <fullName evidence="2">Acyl dehydratase</fullName>
    </submittedName>
</protein>
<accession>A0A7W6LCI3</accession>
<evidence type="ECO:0000259" key="1">
    <source>
        <dbReference type="Pfam" id="PF01575"/>
    </source>
</evidence>
<name>A0A7W6LCI3_9HYPH</name>
<sequence length="156" mass="17078">MTNGKLHFEDFTPERAFPLGPLTVSAEEIIEFASEYDPQPMHLSEEAGKASILGGLAASGWHTSALHMRMTIDSFLLNSTCEGAPGVDFMDWKKPVLAGDTLSGQAVVLEARTLRSKPGIGLIRMRSEVDNQRGETVCVLEQAIMFRMRNAQETAP</sequence>
<dbReference type="Gene3D" id="3.10.129.10">
    <property type="entry name" value="Hotdog Thioesterase"/>
    <property type="match status" value="1"/>
</dbReference>
<dbReference type="InterPro" id="IPR002539">
    <property type="entry name" value="MaoC-like_dom"/>
</dbReference>
<proteinExistence type="predicted"/>